<feature type="domain" description="Phosphotyrosine protein phosphatase I" evidence="2">
    <location>
        <begin position="5"/>
        <end position="130"/>
    </location>
</feature>
<dbReference type="Proteomes" id="UP000509303">
    <property type="component" value="Chromosome"/>
</dbReference>
<name>A0A7H8NC18_9ACTN</name>
<proteinExistence type="predicted"/>
<evidence type="ECO:0000313" key="4">
    <source>
        <dbReference type="Proteomes" id="UP000509303"/>
    </source>
</evidence>
<dbReference type="Gene3D" id="3.40.50.2300">
    <property type="match status" value="1"/>
</dbReference>
<organism evidence="3 4">
    <name type="scientific">Streptomyces buecherae</name>
    <dbReference type="NCBI Taxonomy" id="2763006"/>
    <lineage>
        <taxon>Bacteria</taxon>
        <taxon>Bacillati</taxon>
        <taxon>Actinomycetota</taxon>
        <taxon>Actinomycetes</taxon>
        <taxon>Kitasatosporales</taxon>
        <taxon>Streptomycetaceae</taxon>
        <taxon>Streptomyces</taxon>
    </lineage>
</organism>
<evidence type="ECO:0000259" key="2">
    <source>
        <dbReference type="SMART" id="SM00226"/>
    </source>
</evidence>
<keyword evidence="1" id="KW-0059">Arsenical resistance</keyword>
<evidence type="ECO:0000256" key="1">
    <source>
        <dbReference type="ARBA" id="ARBA00022849"/>
    </source>
</evidence>
<dbReference type="CDD" id="cd16345">
    <property type="entry name" value="LMWP_ArsC"/>
    <property type="match status" value="1"/>
</dbReference>
<dbReference type="EMBL" id="CP054929">
    <property type="protein sequence ID" value="QKW51916.1"/>
    <property type="molecule type" value="Genomic_DNA"/>
</dbReference>
<dbReference type="SMART" id="SM00226">
    <property type="entry name" value="LMWPc"/>
    <property type="match status" value="1"/>
</dbReference>
<sequence length="140" mass="14653">MPEKPSVLFVCVHNAGRSQMAAAWLTHLAGDRVEVRSAGSRPGAAVHPAAVEAMREVGVDISAETPKVLTVDAVQASDVCVTMGCGDACPVFPGKRYLDWTLDDPAGQGIEAVRPIRDAIRVLVEDLIAEIAPGPAQGRG</sequence>
<dbReference type="RefSeq" id="WP_176163623.1">
    <property type="nucleotide sequence ID" value="NZ_CP054929.1"/>
</dbReference>
<evidence type="ECO:0000313" key="3">
    <source>
        <dbReference type="EMBL" id="QKW51916.1"/>
    </source>
</evidence>
<dbReference type="PANTHER" id="PTHR43428:SF1">
    <property type="entry name" value="ARSENATE REDUCTASE"/>
    <property type="match status" value="1"/>
</dbReference>
<dbReference type="InterPro" id="IPR023485">
    <property type="entry name" value="Ptyr_pPase"/>
</dbReference>
<dbReference type="AlphaFoldDB" id="A0A7H8NC18"/>
<dbReference type="Pfam" id="PF01451">
    <property type="entry name" value="LMWPc"/>
    <property type="match status" value="1"/>
</dbReference>
<gene>
    <name evidence="3" type="ORF">HUT08_22940</name>
</gene>
<keyword evidence="4" id="KW-1185">Reference proteome</keyword>
<reference evidence="3 4" key="1">
    <citation type="submission" date="2020-06" db="EMBL/GenBank/DDBJ databases">
        <title>Genome mining for natural products.</title>
        <authorList>
            <person name="Zhang B."/>
            <person name="Shi J."/>
            <person name="Ge H."/>
        </authorList>
    </citation>
    <scope>NUCLEOTIDE SEQUENCE [LARGE SCALE GENOMIC DNA]</scope>
    <source>
        <strain evidence="3 4">NA00687</strain>
    </source>
</reference>
<dbReference type="GO" id="GO:0046685">
    <property type="term" value="P:response to arsenic-containing substance"/>
    <property type="evidence" value="ECO:0007669"/>
    <property type="project" value="UniProtKB-KW"/>
</dbReference>
<dbReference type="PANTHER" id="PTHR43428">
    <property type="entry name" value="ARSENATE REDUCTASE"/>
    <property type="match status" value="1"/>
</dbReference>
<protein>
    <submittedName>
        <fullName evidence="3">Arsenate reductase ArsC</fullName>
    </submittedName>
</protein>
<dbReference type="InterPro" id="IPR036196">
    <property type="entry name" value="Ptyr_pPase_sf"/>
</dbReference>
<accession>A0A7H8NC18</accession>
<dbReference type="SUPFAM" id="SSF52788">
    <property type="entry name" value="Phosphotyrosine protein phosphatases I"/>
    <property type="match status" value="1"/>
</dbReference>